<dbReference type="GO" id="GO:0005881">
    <property type="term" value="C:cytoplasmic microtubule"/>
    <property type="evidence" value="ECO:0007669"/>
    <property type="project" value="TreeGrafter"/>
</dbReference>
<dbReference type="InterPro" id="IPR034085">
    <property type="entry name" value="TOG"/>
</dbReference>
<comment type="caution">
    <text evidence="3">The sequence shown here is derived from an EMBL/GenBank/DDBJ whole genome shotgun (WGS) entry which is preliminary data.</text>
</comment>
<evidence type="ECO:0000313" key="4">
    <source>
        <dbReference type="Proteomes" id="UP000465112"/>
    </source>
</evidence>
<evidence type="ECO:0000313" key="3">
    <source>
        <dbReference type="EMBL" id="KAF1375132.1"/>
    </source>
</evidence>
<gene>
    <name evidence="3" type="ORF">PFLUV_G00236300</name>
</gene>
<feature type="compositionally biased region" description="Low complexity" evidence="1">
    <location>
        <begin position="281"/>
        <end position="293"/>
    </location>
</feature>
<proteinExistence type="predicted"/>
<dbReference type="Proteomes" id="UP000465112">
    <property type="component" value="Chromosome 20"/>
</dbReference>
<accession>A0A6A5EMA5</accession>
<dbReference type="PANTHER" id="PTHR21567">
    <property type="entry name" value="CLASP"/>
    <property type="match status" value="1"/>
</dbReference>
<dbReference type="GO" id="GO:0005929">
    <property type="term" value="C:cilium"/>
    <property type="evidence" value="ECO:0007669"/>
    <property type="project" value="TreeGrafter"/>
</dbReference>
<organism evidence="3 4">
    <name type="scientific">Perca fluviatilis</name>
    <name type="common">European perch</name>
    <dbReference type="NCBI Taxonomy" id="8168"/>
    <lineage>
        <taxon>Eukaryota</taxon>
        <taxon>Metazoa</taxon>
        <taxon>Chordata</taxon>
        <taxon>Craniata</taxon>
        <taxon>Vertebrata</taxon>
        <taxon>Euteleostomi</taxon>
        <taxon>Actinopterygii</taxon>
        <taxon>Neopterygii</taxon>
        <taxon>Teleostei</taxon>
        <taxon>Neoteleostei</taxon>
        <taxon>Acanthomorphata</taxon>
        <taxon>Eupercaria</taxon>
        <taxon>Perciformes</taxon>
        <taxon>Percoidei</taxon>
        <taxon>Percidae</taxon>
        <taxon>Percinae</taxon>
        <taxon>Perca</taxon>
    </lineage>
</organism>
<evidence type="ECO:0000259" key="2">
    <source>
        <dbReference type="SMART" id="SM01349"/>
    </source>
</evidence>
<sequence>MFMYKGGNPVPVRHTLIPFFDSLVSIFQTLMAICETLKDFLQQCKTKMNFKEDSDTLESLEKESGSSSQSRILDIERAEKAELAALIQHAERLYASQKGSSDAVLERMGLSIQQDTLPSPQPPAFPRKSPKCSLPWRRLRPIVEEDKRSLTSTASQTLLEEDPFFDKKLRLGCKMMTLACKIAKLRAANRNRSPDSTPSSVDTHTELRAISHIRSFTPTPPPTAIRRPSRIPVLKRGGAGKKAANRCKLQPAKNTFEEHGEPFEMFQLDHRPSRVRVSEQPAAPRRTVAVAPKVPAPPSKAAPPNRKGPRRGTKLHPKAVAAQEDLQPFAKPAESLSLSFTQLTSDDWEKKLDGLKSVRVLARHHPALLQTKLHEVCLVVAEEVNNLRSGVACAAMATVAKLHVHLGRAMDPEANWTGRILLLKLAQTTNAFVQEQANLALDALVEGCSPGRILDVLLDTGLRHRCAAVRGSTAQHLHQLADIVGENHILTAGKTFAQRFLSAVSKMAVDAAPEVRHYGQMMLQGLAHQKEFIVMWEKIVPVKDRSPLQKILKKMRQ</sequence>
<dbReference type="InterPro" id="IPR011989">
    <property type="entry name" value="ARM-like"/>
</dbReference>
<reference evidence="3 4" key="1">
    <citation type="submission" date="2019-06" db="EMBL/GenBank/DDBJ databases">
        <title>A chromosome-scale genome assembly of the European perch, Perca fluviatilis.</title>
        <authorList>
            <person name="Roques C."/>
            <person name="Zahm M."/>
            <person name="Cabau C."/>
            <person name="Klopp C."/>
            <person name="Bouchez O."/>
            <person name="Donnadieu C."/>
            <person name="Kuhl H."/>
            <person name="Gislard M."/>
            <person name="Guendouz S."/>
            <person name="Journot L."/>
            <person name="Haffray P."/>
            <person name="Bestin A."/>
            <person name="Morvezen R."/>
            <person name="Feron R."/>
            <person name="Wen M."/>
            <person name="Jouanno E."/>
            <person name="Herpin A."/>
            <person name="Schartl M."/>
            <person name="Postlethwait J."/>
            <person name="Schaerlinger B."/>
            <person name="Chardard D."/>
            <person name="Lecocq T."/>
            <person name="Poncet C."/>
            <person name="Jaffrelo L."/>
            <person name="Lampietro C."/>
            <person name="Guiguen Y."/>
        </authorList>
    </citation>
    <scope>NUCLEOTIDE SEQUENCE [LARGE SCALE GENOMIC DNA]</scope>
    <source>
        <tissue evidence="3">Blood</tissue>
    </source>
</reference>
<keyword evidence="4" id="KW-1185">Reference proteome</keyword>
<feature type="region of interest" description="Disordered" evidence="1">
    <location>
        <begin position="274"/>
        <end position="314"/>
    </location>
</feature>
<dbReference type="SMART" id="SM01349">
    <property type="entry name" value="TOG"/>
    <property type="match status" value="1"/>
</dbReference>
<dbReference type="GO" id="GO:0008017">
    <property type="term" value="F:microtubule binding"/>
    <property type="evidence" value="ECO:0007669"/>
    <property type="project" value="TreeGrafter"/>
</dbReference>
<dbReference type="Gene3D" id="1.25.10.10">
    <property type="entry name" value="Leucine-rich Repeat Variant"/>
    <property type="match status" value="1"/>
</dbReference>
<evidence type="ECO:0000256" key="1">
    <source>
        <dbReference type="SAM" id="MobiDB-lite"/>
    </source>
</evidence>
<name>A0A6A5EMA5_PERFL</name>
<dbReference type="Pfam" id="PF12348">
    <property type="entry name" value="CLASP_N"/>
    <property type="match status" value="1"/>
</dbReference>
<dbReference type="GO" id="GO:0000226">
    <property type="term" value="P:microtubule cytoskeleton organization"/>
    <property type="evidence" value="ECO:0007669"/>
    <property type="project" value="TreeGrafter"/>
</dbReference>
<dbReference type="SUPFAM" id="SSF48371">
    <property type="entry name" value="ARM repeat"/>
    <property type="match status" value="1"/>
</dbReference>
<dbReference type="EMBL" id="VHII01000020">
    <property type="protein sequence ID" value="KAF1375132.1"/>
    <property type="molecule type" value="Genomic_DNA"/>
</dbReference>
<dbReference type="InterPro" id="IPR016024">
    <property type="entry name" value="ARM-type_fold"/>
</dbReference>
<dbReference type="AlphaFoldDB" id="A0A6A5EMA5"/>
<dbReference type="PANTHER" id="PTHR21567:SF87">
    <property type="entry name" value="CRESCERIN-LIKE PROTEIN CHE-12"/>
    <property type="match status" value="1"/>
</dbReference>
<dbReference type="InterPro" id="IPR024395">
    <property type="entry name" value="CLASP_N_dom"/>
</dbReference>
<protein>
    <recommendedName>
        <fullName evidence="2">TOG domain-containing protein</fullName>
    </recommendedName>
</protein>
<feature type="domain" description="TOG" evidence="2">
    <location>
        <begin position="325"/>
        <end position="557"/>
    </location>
</feature>